<dbReference type="EMBL" id="JADHEI010000033">
    <property type="protein sequence ID" value="MBF2735490.1"/>
    <property type="molecule type" value="Genomic_DNA"/>
</dbReference>
<evidence type="ECO:0000313" key="2">
    <source>
        <dbReference type="EMBL" id="MBF2735490.1"/>
    </source>
</evidence>
<evidence type="ECO:0000313" key="3">
    <source>
        <dbReference type="Proteomes" id="UP000604381"/>
    </source>
</evidence>
<sequence>MPRRPLGQLLDLQHAFQPSQPRQLLDVPAELVPHDRHRVQLRLGRVLEDARQQPRQARVAPQSRQLRLGGGVQRRRQVAAVALERDRDPAAAAGEALVDEAAVGAVLGADAAGDGPQRGPRRAVVADQQQRGAGRERLARAVGGGDDARRARGAGVDRPQHPQAVAGRVVVLEAARLGQVEPQADRLEVLLAAGGHEAALRGRFRGFFAA</sequence>
<organism evidence="2 3">
    <name type="scientific">Candidatus Amphirhobacter heronislandensis</name>
    <dbReference type="NCBI Taxonomy" id="1732024"/>
    <lineage>
        <taxon>Bacteria</taxon>
        <taxon>Pseudomonadati</taxon>
        <taxon>Pseudomonadota</taxon>
        <taxon>Gammaproteobacteria</taxon>
        <taxon>Candidatus Tethybacterales</taxon>
        <taxon>Candidatus Tethybacteraceae</taxon>
        <taxon>Candidatus Amphirhobacter</taxon>
    </lineage>
</organism>
<keyword evidence="3" id="KW-1185">Reference proteome</keyword>
<comment type="caution">
    <text evidence="2">The sequence shown here is derived from an EMBL/GenBank/DDBJ whole genome shotgun (WGS) entry which is preliminary data.</text>
</comment>
<accession>A0A930Y1L3</accession>
<reference evidence="2" key="1">
    <citation type="submission" date="2020-10" db="EMBL/GenBank/DDBJ databases">
        <title>An improved Amphimedon queenslandica hologenome assembly reveals how three proteobacterial symbionts can extend the metabolic phenotypic of their marine sponge host.</title>
        <authorList>
            <person name="Degnan B."/>
            <person name="Degnan S."/>
            <person name="Xiang X."/>
        </authorList>
    </citation>
    <scope>NUCLEOTIDE SEQUENCE</scope>
    <source>
        <strain evidence="2">AqS2</strain>
    </source>
</reference>
<name>A0A930Y1L3_9GAMM</name>
<feature type="region of interest" description="Disordered" evidence="1">
    <location>
        <begin position="111"/>
        <end position="160"/>
    </location>
</feature>
<dbReference type="AlphaFoldDB" id="A0A930Y1L3"/>
<protein>
    <submittedName>
        <fullName evidence="2">Uncharacterized protein</fullName>
    </submittedName>
</protein>
<gene>
    <name evidence="2" type="ORF">ISN26_05365</name>
</gene>
<dbReference type="Proteomes" id="UP000604381">
    <property type="component" value="Unassembled WGS sequence"/>
</dbReference>
<evidence type="ECO:0000256" key="1">
    <source>
        <dbReference type="SAM" id="MobiDB-lite"/>
    </source>
</evidence>
<proteinExistence type="predicted"/>